<feature type="transmembrane region" description="Helical" evidence="1">
    <location>
        <begin position="76"/>
        <end position="97"/>
    </location>
</feature>
<sequence>MLLTNNRHQINLFLFLVLLAEEALSTTDSGEIDPLKDINVLMGLYGGPDSKPSWEPEPIHQMLTSVNKPPWEFSSLIYDVVFYILLAAILLGQLMLLTREARKVFDHLVKKFFLGRKLTEFTMEDWNQIHINKYTPFQVDYVKGNTEDYRLHIEDYRELLGLLNFVGEQSGT</sequence>
<keyword evidence="1" id="KW-0812">Transmembrane</keyword>
<accession>A0A8J4SP78</accession>
<proteinExistence type="predicted"/>
<reference evidence="3" key="1">
    <citation type="submission" date="2019-05" db="EMBL/GenBank/DDBJ databases">
        <title>Annotation for the trematode Paragonimus heterotremus.</title>
        <authorList>
            <person name="Choi Y.-J."/>
        </authorList>
    </citation>
    <scope>NUCLEOTIDE SEQUENCE</scope>
    <source>
        <strain evidence="3">LC</strain>
    </source>
</reference>
<evidence type="ECO:0000313" key="4">
    <source>
        <dbReference type="Proteomes" id="UP000748531"/>
    </source>
</evidence>
<evidence type="ECO:0000313" key="3">
    <source>
        <dbReference type="EMBL" id="KAF5403158.1"/>
    </source>
</evidence>
<dbReference type="OrthoDB" id="6239383at2759"/>
<evidence type="ECO:0000256" key="1">
    <source>
        <dbReference type="SAM" id="Phobius"/>
    </source>
</evidence>
<keyword evidence="4" id="KW-1185">Reference proteome</keyword>
<evidence type="ECO:0000256" key="2">
    <source>
        <dbReference type="SAM" id="SignalP"/>
    </source>
</evidence>
<dbReference type="Proteomes" id="UP000748531">
    <property type="component" value="Unassembled WGS sequence"/>
</dbReference>
<keyword evidence="1" id="KW-1133">Transmembrane helix</keyword>
<name>A0A8J4SP78_9TREM</name>
<dbReference type="AlphaFoldDB" id="A0A8J4SP78"/>
<feature type="chain" id="PRO_5035220492" evidence="2">
    <location>
        <begin position="26"/>
        <end position="172"/>
    </location>
</feature>
<feature type="signal peptide" evidence="2">
    <location>
        <begin position="1"/>
        <end position="25"/>
    </location>
</feature>
<comment type="caution">
    <text evidence="3">The sequence shown here is derived from an EMBL/GenBank/DDBJ whole genome shotgun (WGS) entry which is preliminary data.</text>
</comment>
<organism evidence="3 4">
    <name type="scientific">Paragonimus heterotremus</name>
    <dbReference type="NCBI Taxonomy" id="100268"/>
    <lineage>
        <taxon>Eukaryota</taxon>
        <taxon>Metazoa</taxon>
        <taxon>Spiralia</taxon>
        <taxon>Lophotrochozoa</taxon>
        <taxon>Platyhelminthes</taxon>
        <taxon>Trematoda</taxon>
        <taxon>Digenea</taxon>
        <taxon>Plagiorchiida</taxon>
        <taxon>Troglotremata</taxon>
        <taxon>Troglotrematidae</taxon>
        <taxon>Paragonimus</taxon>
    </lineage>
</organism>
<gene>
    <name evidence="3" type="ORF">PHET_03422</name>
</gene>
<keyword evidence="2" id="KW-0732">Signal</keyword>
<dbReference type="EMBL" id="LUCH01001390">
    <property type="protein sequence ID" value="KAF5403158.1"/>
    <property type="molecule type" value="Genomic_DNA"/>
</dbReference>
<keyword evidence="1" id="KW-0472">Membrane</keyword>
<protein>
    <submittedName>
        <fullName evidence="3">Uncharacterized protein</fullName>
    </submittedName>
</protein>